<proteinExistence type="predicted"/>
<dbReference type="InterPro" id="IPR026541">
    <property type="entry name" value="MRG_dom"/>
</dbReference>
<comment type="caution">
    <text evidence="16">The sequence shown here is derived from an EMBL/GenBank/DDBJ whole genome shotgun (WGS) entry which is preliminary data.</text>
</comment>
<dbReference type="InterPro" id="IPR016197">
    <property type="entry name" value="Chromo-like_dom_sf"/>
</dbReference>
<keyword evidence="13" id="KW-0175">Coiled coil</keyword>
<evidence type="ECO:0000313" key="17">
    <source>
        <dbReference type="Proteomes" id="UP000319801"/>
    </source>
</evidence>
<dbReference type="CDD" id="cd18983">
    <property type="entry name" value="CBD_MSL3_like"/>
    <property type="match status" value="1"/>
</dbReference>
<dbReference type="OrthoDB" id="341259at2759"/>
<evidence type="ECO:0000256" key="14">
    <source>
        <dbReference type="SAM" id="MobiDB-lite"/>
    </source>
</evidence>
<feature type="region of interest" description="Disordered" evidence="14">
    <location>
        <begin position="76"/>
        <end position="115"/>
    </location>
</feature>
<dbReference type="Gene3D" id="1.25.40.20">
    <property type="entry name" value="Ankyrin repeat-containing domain"/>
    <property type="match status" value="2"/>
</dbReference>
<dbReference type="GO" id="GO:0006310">
    <property type="term" value="P:DNA recombination"/>
    <property type="evidence" value="ECO:0007669"/>
    <property type="project" value="UniProtKB-KW"/>
</dbReference>
<sequence length="1086" mass="122039">MAPKQDPKPKFQEGERVLCFHGPLLYEAKCVKISIKDKQVKYFIHYSGWNKNWDEWVPESRVLKYVDSNLQKQKELQKANQKTKKNKQKTPGAGEGTSTGELPHPPRKKRARVDPTVESEETFINRVEVKVKIPEELKPWLVDDWDLITRQKQLFHLPGKKNVDSILEDYANYKKSRGTSDNKEYAVNEVVAGIREYFNVMLGTQLLYKFERPQYAEILANHPDTPMSQIYGAPHLLRLFVRIGAMLAYTPLDEKSLALLLSYLQDFLKYLVKNSSSLFNASDYEVAPPEYHRKAPTDWNKYDERLLKAVESGDVDKVTNTLKKGAVASKLDANGRSSLHLAAGNGLINSLNVFLAHGVNLRTADAAGKTALHLSSRAGHSVCVQRLVQSKSPVDSTDLQGRTALHEAAFAGHTTIIKLLFDSGASVNSVDKDDHTPLMVAAQMGQSRACQQLLNCGASINLRDKQNKTALILACEHVHPEVVEVLLKHKADVTAVDMHGHDSCHYARLGGDQALIMLIKQALDAASKGKSSKAIYSRAALLQGRKLVPGKNRQEGFQVGYEITAAASYHFITIYYTLLLISLFLKASAKGSTSGVSCPTTVPPSKHTVRHHAPYPISSASFKSKEVMAGETDLLRRELWETRRRHNAVQDELLRLEAALVMRTQDYEELRRSSERALQQAHNRAWELEEALAEVQRRMAGSEARVRQMQAHLVNMRETLVEESRVQLLEVRTELHRTHEELGQNKREAEKHKASNDKLLQEVHKLTEELQKNTLDTNALQERLANQDAHRTVMVCKEIQTPSELPCSSRTTMTDLTGEILQCELDKKSYIRLEKHESIKNSLTTALQQAQSQAQDALLRQQKTSEENQSLIRELQEQRAELDTLQEALQARFVPVAMLEAKENEVTQLRLALKEIEKIKEMNEEAEKASVAKVKKSELEQFSQTNTCTQNGGPSEKSTTTSVNFKEETGMLNSAEGQNKNSEIVVEAEGNRVAENNSSAPSSVCSLVHSDCNILQEHINTLQQQLENSERHYRQVLGKYRSRLLSAAQEDAGRGGEVCTGQTTKALRLALFSESQIRGLEQLQIN</sequence>
<evidence type="ECO:0000256" key="1">
    <source>
        <dbReference type="ARBA" id="ARBA00004123"/>
    </source>
</evidence>
<keyword evidence="2" id="KW-0341">Growth regulation</keyword>
<evidence type="ECO:0000256" key="8">
    <source>
        <dbReference type="ARBA" id="ARBA00023172"/>
    </source>
</evidence>
<evidence type="ECO:0000256" key="3">
    <source>
        <dbReference type="ARBA" id="ARBA00022763"/>
    </source>
</evidence>
<dbReference type="SUPFAM" id="SSF54160">
    <property type="entry name" value="Chromo domain-like"/>
    <property type="match status" value="1"/>
</dbReference>
<dbReference type="GO" id="GO:0006281">
    <property type="term" value="P:DNA repair"/>
    <property type="evidence" value="ECO:0007669"/>
    <property type="project" value="UniProtKB-KW"/>
</dbReference>
<dbReference type="Proteomes" id="UP000319801">
    <property type="component" value="Unassembled WGS sequence"/>
</dbReference>
<evidence type="ECO:0000256" key="13">
    <source>
        <dbReference type="SAM" id="Coils"/>
    </source>
</evidence>
<dbReference type="InterPro" id="IPR038217">
    <property type="entry name" value="MRG_C_sf"/>
</dbReference>
<evidence type="ECO:0000259" key="15">
    <source>
        <dbReference type="SMART" id="SM00298"/>
    </source>
</evidence>
<evidence type="ECO:0000256" key="11">
    <source>
        <dbReference type="ARBA" id="ARBA00071326"/>
    </source>
</evidence>
<keyword evidence="9" id="KW-0234">DNA repair</keyword>
<organism evidence="16 17">
    <name type="scientific">Bagarius yarrelli</name>
    <name type="common">Goonch</name>
    <name type="synonym">Bagrus yarrelli</name>
    <dbReference type="NCBI Taxonomy" id="175774"/>
    <lineage>
        <taxon>Eukaryota</taxon>
        <taxon>Metazoa</taxon>
        <taxon>Chordata</taxon>
        <taxon>Craniata</taxon>
        <taxon>Vertebrata</taxon>
        <taxon>Euteleostomi</taxon>
        <taxon>Actinopterygii</taxon>
        <taxon>Neopterygii</taxon>
        <taxon>Teleostei</taxon>
        <taxon>Ostariophysi</taxon>
        <taxon>Siluriformes</taxon>
        <taxon>Sisoridae</taxon>
        <taxon>Sisorinae</taxon>
        <taxon>Bagarius</taxon>
    </lineage>
</organism>
<dbReference type="PROSITE" id="PS50297">
    <property type="entry name" value="ANK_REP_REGION"/>
    <property type="match status" value="4"/>
</dbReference>
<feature type="coiled-coil region" evidence="13">
    <location>
        <begin position="742"/>
        <end position="776"/>
    </location>
</feature>
<feature type="repeat" description="ANK" evidence="12">
    <location>
        <begin position="466"/>
        <end position="498"/>
    </location>
</feature>
<dbReference type="Pfam" id="PF00023">
    <property type="entry name" value="Ank"/>
    <property type="match status" value="1"/>
</dbReference>
<dbReference type="SUPFAM" id="SSF48403">
    <property type="entry name" value="Ankyrin repeat"/>
    <property type="match status" value="1"/>
</dbReference>
<evidence type="ECO:0000256" key="6">
    <source>
        <dbReference type="ARBA" id="ARBA00023015"/>
    </source>
</evidence>
<evidence type="ECO:0000313" key="16">
    <source>
        <dbReference type="EMBL" id="TSX17010.1"/>
    </source>
</evidence>
<feature type="domain" description="Chromo" evidence="15">
    <location>
        <begin position="10"/>
        <end position="78"/>
    </location>
</feature>
<protein>
    <recommendedName>
        <fullName evidence="11">Mortality factor 4-like protein 1</fullName>
    </recommendedName>
</protein>
<dbReference type="AlphaFoldDB" id="A0A556V6T7"/>
<keyword evidence="4" id="KW-0156">Chromatin regulator</keyword>
<keyword evidence="6" id="KW-0805">Transcription regulation</keyword>
<feature type="coiled-coil region" evidence="13">
    <location>
        <begin position="833"/>
        <end position="929"/>
    </location>
</feature>
<keyword evidence="8" id="KW-0233">DNA recombination</keyword>
<evidence type="ECO:0000256" key="5">
    <source>
        <dbReference type="ARBA" id="ARBA00022990"/>
    </source>
</evidence>
<dbReference type="InterPro" id="IPR000953">
    <property type="entry name" value="Chromo/chromo_shadow_dom"/>
</dbReference>
<dbReference type="SMART" id="SM00248">
    <property type="entry name" value="ANK"/>
    <property type="match status" value="5"/>
</dbReference>
<dbReference type="PANTHER" id="PTHR10880">
    <property type="entry name" value="MORTALITY FACTOR 4-LIKE PROTEIN"/>
    <property type="match status" value="1"/>
</dbReference>
<keyword evidence="12" id="KW-0040">ANK repeat</keyword>
<feature type="coiled-coil region" evidence="13">
    <location>
        <begin position="1012"/>
        <end position="1039"/>
    </location>
</feature>
<comment type="subcellular location">
    <subcellularLocation>
        <location evidence="1">Nucleus</location>
    </subcellularLocation>
</comment>
<keyword evidence="5" id="KW-0007">Acetylation</keyword>
<evidence type="ECO:0000256" key="10">
    <source>
        <dbReference type="ARBA" id="ARBA00023242"/>
    </source>
</evidence>
<dbReference type="Pfam" id="PF12796">
    <property type="entry name" value="Ank_2"/>
    <property type="match status" value="1"/>
</dbReference>
<dbReference type="GO" id="GO:0035267">
    <property type="term" value="C:NuA4 histone acetyltransferase complex"/>
    <property type="evidence" value="ECO:0007669"/>
    <property type="project" value="TreeGrafter"/>
</dbReference>
<evidence type="ECO:0000256" key="9">
    <source>
        <dbReference type="ARBA" id="ARBA00023204"/>
    </source>
</evidence>
<evidence type="ECO:0000256" key="7">
    <source>
        <dbReference type="ARBA" id="ARBA00023163"/>
    </source>
</evidence>
<feature type="repeat" description="ANK" evidence="12">
    <location>
        <begin position="433"/>
        <end position="465"/>
    </location>
</feature>
<dbReference type="InterPro" id="IPR025995">
    <property type="entry name" value="Tudor-knot"/>
</dbReference>
<dbReference type="Pfam" id="PF05712">
    <property type="entry name" value="MRG"/>
    <property type="match status" value="1"/>
</dbReference>
<gene>
    <name evidence="16" type="ORF">Baya_13664</name>
</gene>
<feature type="repeat" description="ANK" evidence="12">
    <location>
        <begin position="367"/>
        <end position="399"/>
    </location>
</feature>
<evidence type="ECO:0000256" key="4">
    <source>
        <dbReference type="ARBA" id="ARBA00022853"/>
    </source>
</evidence>
<dbReference type="InterPro" id="IPR036770">
    <property type="entry name" value="Ankyrin_rpt-contain_sf"/>
</dbReference>
<dbReference type="PROSITE" id="PS51640">
    <property type="entry name" value="MRG"/>
    <property type="match status" value="1"/>
</dbReference>
<evidence type="ECO:0000256" key="2">
    <source>
        <dbReference type="ARBA" id="ARBA00022604"/>
    </source>
</evidence>
<keyword evidence="17" id="KW-1185">Reference proteome</keyword>
<dbReference type="Pfam" id="PF11717">
    <property type="entry name" value="Tudor-knot"/>
    <property type="match status" value="1"/>
</dbReference>
<dbReference type="GO" id="GO:0006325">
    <property type="term" value="P:chromatin organization"/>
    <property type="evidence" value="ECO:0007669"/>
    <property type="project" value="UniProtKB-KW"/>
</dbReference>
<dbReference type="SMART" id="SM00298">
    <property type="entry name" value="CHROMO"/>
    <property type="match status" value="1"/>
</dbReference>
<reference evidence="16 17" key="1">
    <citation type="journal article" date="2019" name="Genome Biol. Evol.">
        <title>Whole-Genome Sequencing of the Giant Devil Catfish, Bagarius yarrelli.</title>
        <authorList>
            <person name="Jiang W."/>
            <person name="Lv Y."/>
            <person name="Cheng L."/>
            <person name="Yang K."/>
            <person name="Chao B."/>
            <person name="Wang X."/>
            <person name="Li Y."/>
            <person name="Pan X."/>
            <person name="You X."/>
            <person name="Zhang Y."/>
            <person name="Yang J."/>
            <person name="Li J."/>
            <person name="Zhang X."/>
            <person name="Liu S."/>
            <person name="Sun C."/>
            <person name="Yang J."/>
            <person name="Shi Q."/>
        </authorList>
    </citation>
    <scope>NUCLEOTIDE SEQUENCE [LARGE SCALE GENOMIC DNA]</scope>
    <source>
        <strain evidence="16">JWS20170419001</strain>
        <tissue evidence="16">Muscle</tissue>
    </source>
</reference>
<name>A0A556V6T7_BAGYA</name>
<dbReference type="FunFam" id="2.30.30.140:FF:000024">
    <property type="entry name" value="Mortality factor 4-like protein 1"/>
    <property type="match status" value="1"/>
</dbReference>
<keyword evidence="7" id="KW-0804">Transcription</keyword>
<dbReference type="PROSITE" id="PS50088">
    <property type="entry name" value="ANK_REPEAT"/>
    <property type="match status" value="5"/>
</dbReference>
<accession>A0A556V6T7</accession>
<dbReference type="GO" id="GO:0006355">
    <property type="term" value="P:regulation of DNA-templated transcription"/>
    <property type="evidence" value="ECO:0007669"/>
    <property type="project" value="InterPro"/>
</dbReference>
<dbReference type="Gene3D" id="2.30.30.140">
    <property type="match status" value="1"/>
</dbReference>
<dbReference type="Gene3D" id="1.10.274.30">
    <property type="entry name" value="MRG domain"/>
    <property type="match status" value="1"/>
</dbReference>
<feature type="repeat" description="ANK" evidence="12">
    <location>
        <begin position="400"/>
        <end position="432"/>
    </location>
</feature>
<dbReference type="PRINTS" id="PR01415">
    <property type="entry name" value="ANKYRIN"/>
</dbReference>
<dbReference type="EMBL" id="VCAZ01000138">
    <property type="protein sequence ID" value="TSX17010.1"/>
    <property type="molecule type" value="Genomic_DNA"/>
</dbReference>
<feature type="coiled-coil region" evidence="13">
    <location>
        <begin position="671"/>
        <end position="712"/>
    </location>
</feature>
<feature type="repeat" description="ANK" evidence="12">
    <location>
        <begin position="334"/>
        <end position="366"/>
    </location>
</feature>
<evidence type="ECO:0000256" key="12">
    <source>
        <dbReference type="PROSITE-ProRule" id="PRU00023"/>
    </source>
</evidence>
<keyword evidence="3" id="KW-0227">DNA damage</keyword>
<dbReference type="GO" id="GO:0005634">
    <property type="term" value="C:nucleus"/>
    <property type="evidence" value="ECO:0007669"/>
    <property type="project" value="UniProtKB-SubCell"/>
</dbReference>
<keyword evidence="10" id="KW-0539">Nucleus</keyword>
<dbReference type="InterPro" id="IPR002110">
    <property type="entry name" value="Ankyrin_rpt"/>
</dbReference>
<dbReference type="FunFam" id="1.10.274.30:FF:000001">
    <property type="entry name" value="Mortality factor 4-like protein 1"/>
    <property type="match status" value="1"/>
</dbReference>
<dbReference type="InterPro" id="IPR008676">
    <property type="entry name" value="MRG"/>
</dbReference>
<dbReference type="PANTHER" id="PTHR10880:SF48">
    <property type="entry name" value="MORTALITY FACTOR 4 LIKE 2"/>
    <property type="match status" value="1"/>
</dbReference>